<evidence type="ECO:0000313" key="2">
    <source>
        <dbReference type="Proteomes" id="UP001180487"/>
    </source>
</evidence>
<protein>
    <submittedName>
        <fullName evidence="1">Uncharacterized protein</fullName>
    </submittedName>
</protein>
<comment type="caution">
    <text evidence="1">The sequence shown here is derived from an EMBL/GenBank/DDBJ whole genome shotgun (WGS) entry which is preliminary data.</text>
</comment>
<sequence length="108" mass="12182">MMPTVESLNWRLPWRPLNHPLDLPALQRQLKRELADDHPLWGKSAEVIGRRVDNDDGLVCCSDGTLATHLDWAKETHVKPWDYPSALSHESAAALQRAIDADAADYDD</sequence>
<keyword evidence="2" id="KW-1185">Reference proteome</keyword>
<gene>
    <name evidence="1" type="ORF">J2X19_001751</name>
</gene>
<proteinExistence type="predicted"/>
<accession>A0ABU2C6Y1</accession>
<name>A0ABU2C6Y1_9BURK</name>
<dbReference type="Proteomes" id="UP001180487">
    <property type="component" value="Unassembled WGS sequence"/>
</dbReference>
<dbReference type="EMBL" id="JAVDXT010000001">
    <property type="protein sequence ID" value="MDR7377093.1"/>
    <property type="molecule type" value="Genomic_DNA"/>
</dbReference>
<evidence type="ECO:0000313" key="1">
    <source>
        <dbReference type="EMBL" id="MDR7377093.1"/>
    </source>
</evidence>
<organism evidence="1 2">
    <name type="scientific">Rhodoferax ferrireducens</name>
    <dbReference type="NCBI Taxonomy" id="192843"/>
    <lineage>
        <taxon>Bacteria</taxon>
        <taxon>Pseudomonadati</taxon>
        <taxon>Pseudomonadota</taxon>
        <taxon>Betaproteobacteria</taxon>
        <taxon>Burkholderiales</taxon>
        <taxon>Comamonadaceae</taxon>
        <taxon>Rhodoferax</taxon>
    </lineage>
</organism>
<reference evidence="1 2" key="1">
    <citation type="submission" date="2023-07" db="EMBL/GenBank/DDBJ databases">
        <title>Sorghum-associated microbial communities from plants grown in Nebraska, USA.</title>
        <authorList>
            <person name="Schachtman D."/>
        </authorList>
    </citation>
    <scope>NUCLEOTIDE SEQUENCE [LARGE SCALE GENOMIC DNA]</scope>
    <source>
        <strain evidence="1 2">BE313</strain>
    </source>
</reference>